<accession>A0A0L0W3Y2</accession>
<reference evidence="3" key="1">
    <citation type="submission" date="2014-03" db="EMBL/GenBank/DDBJ databases">
        <title>The Genome Sequence of Puccinia striiformis f. sp. tritici PST-78.</title>
        <authorList>
            <consortium name="The Broad Institute Genome Sequencing Platform"/>
            <person name="Cuomo C."/>
            <person name="Hulbert S."/>
            <person name="Chen X."/>
            <person name="Walker B."/>
            <person name="Young S.K."/>
            <person name="Zeng Q."/>
            <person name="Gargeya S."/>
            <person name="Fitzgerald M."/>
            <person name="Haas B."/>
            <person name="Abouelleil A."/>
            <person name="Alvarado L."/>
            <person name="Arachchi H.M."/>
            <person name="Berlin A.M."/>
            <person name="Chapman S.B."/>
            <person name="Goldberg J."/>
            <person name="Griggs A."/>
            <person name="Gujja S."/>
            <person name="Hansen M."/>
            <person name="Howarth C."/>
            <person name="Imamovic A."/>
            <person name="Larimer J."/>
            <person name="McCowan C."/>
            <person name="Montmayeur A."/>
            <person name="Murphy C."/>
            <person name="Neiman D."/>
            <person name="Pearson M."/>
            <person name="Priest M."/>
            <person name="Roberts A."/>
            <person name="Saif S."/>
            <person name="Shea T."/>
            <person name="Sisk P."/>
            <person name="Sykes S."/>
            <person name="Wortman J."/>
            <person name="Nusbaum C."/>
            <person name="Birren B."/>
        </authorList>
    </citation>
    <scope>NUCLEOTIDE SEQUENCE [LARGE SCALE GENOMIC DNA]</scope>
    <source>
        <strain evidence="3">race PST-78</strain>
    </source>
</reference>
<sequence length="219" mass="25035">MKKLSIFRQTSSPVVYVPRDRVKPTCGTRSSTVGELDRLVMRMRRHLDTFDSCFAGRRYCSRVPAGSASCQDQSSFSKTQVPRWIKLTALTNPKGSDKSDRRKCPSTGLHRTRSKLALPSSLKGLRHHSKHDQAVNLTIHTMFAGSRMLPIACHRRKLDPCIHSSRAKMHWIHGSSHARLIEEFIFSLLYKLPDRPREIDQPANSFPKYYKASKSPHPR</sequence>
<evidence type="ECO:0000313" key="3">
    <source>
        <dbReference type="Proteomes" id="UP000054564"/>
    </source>
</evidence>
<comment type="caution">
    <text evidence="2">The sequence shown here is derived from an EMBL/GenBank/DDBJ whole genome shotgun (WGS) entry which is preliminary data.</text>
</comment>
<evidence type="ECO:0000256" key="1">
    <source>
        <dbReference type="SAM" id="MobiDB-lite"/>
    </source>
</evidence>
<dbReference type="EMBL" id="AJIL01000004">
    <property type="protein sequence ID" value="KNF06221.1"/>
    <property type="molecule type" value="Genomic_DNA"/>
</dbReference>
<organism evidence="2 3">
    <name type="scientific">Puccinia striiformis f. sp. tritici PST-78</name>
    <dbReference type="NCBI Taxonomy" id="1165861"/>
    <lineage>
        <taxon>Eukaryota</taxon>
        <taxon>Fungi</taxon>
        <taxon>Dikarya</taxon>
        <taxon>Basidiomycota</taxon>
        <taxon>Pucciniomycotina</taxon>
        <taxon>Pucciniomycetes</taxon>
        <taxon>Pucciniales</taxon>
        <taxon>Pucciniaceae</taxon>
        <taxon>Puccinia</taxon>
    </lineage>
</organism>
<keyword evidence="3" id="KW-1185">Reference proteome</keyword>
<proteinExistence type="predicted"/>
<gene>
    <name evidence="2" type="ORF">PSTG_00728</name>
</gene>
<evidence type="ECO:0000313" key="2">
    <source>
        <dbReference type="EMBL" id="KNF06221.1"/>
    </source>
</evidence>
<feature type="region of interest" description="Disordered" evidence="1">
    <location>
        <begin position="199"/>
        <end position="219"/>
    </location>
</feature>
<protein>
    <submittedName>
        <fullName evidence="2">Uncharacterized protein</fullName>
    </submittedName>
</protein>
<name>A0A0L0W3Y2_9BASI</name>
<dbReference type="AlphaFoldDB" id="A0A0L0W3Y2"/>
<dbReference type="Proteomes" id="UP000054564">
    <property type="component" value="Unassembled WGS sequence"/>
</dbReference>